<name>A0ABS2PAA0_9BACL</name>
<organism evidence="2 3">
    <name type="scientific">Geomicrobium sediminis</name>
    <dbReference type="NCBI Taxonomy" id="1347788"/>
    <lineage>
        <taxon>Bacteria</taxon>
        <taxon>Bacillati</taxon>
        <taxon>Bacillota</taxon>
        <taxon>Bacilli</taxon>
        <taxon>Bacillales</taxon>
        <taxon>Geomicrobium</taxon>
    </lineage>
</organism>
<reference evidence="2 3" key="1">
    <citation type="submission" date="2021-01" db="EMBL/GenBank/DDBJ databases">
        <title>Genomic Encyclopedia of Type Strains, Phase IV (KMG-IV): sequencing the most valuable type-strain genomes for metagenomic binning, comparative biology and taxonomic classification.</title>
        <authorList>
            <person name="Goeker M."/>
        </authorList>
    </citation>
    <scope>NUCLEOTIDE SEQUENCE [LARGE SCALE GENOMIC DNA]</scope>
    <source>
        <strain evidence="2 3">DSM 25540</strain>
    </source>
</reference>
<evidence type="ECO:0000256" key="1">
    <source>
        <dbReference type="SAM" id="MobiDB-lite"/>
    </source>
</evidence>
<proteinExistence type="predicted"/>
<dbReference type="RefSeq" id="WP_275581700.1">
    <property type="nucleotide sequence ID" value="NZ_JAFBEC010000003.1"/>
</dbReference>
<dbReference type="EMBL" id="JAFBEC010000003">
    <property type="protein sequence ID" value="MBM7632347.1"/>
    <property type="molecule type" value="Genomic_DNA"/>
</dbReference>
<dbReference type="Proteomes" id="UP000741863">
    <property type="component" value="Unassembled WGS sequence"/>
</dbReference>
<accession>A0ABS2PAA0</accession>
<feature type="compositionally biased region" description="Acidic residues" evidence="1">
    <location>
        <begin position="34"/>
        <end position="43"/>
    </location>
</feature>
<sequence length="43" mass="4528">MKAFGKTMPTLFFSIAVLTACGSDEQSASGNEAGENEDVTERS</sequence>
<dbReference type="PROSITE" id="PS51257">
    <property type="entry name" value="PROKAR_LIPOPROTEIN"/>
    <property type="match status" value="1"/>
</dbReference>
<comment type="caution">
    <text evidence="2">The sequence shown here is derived from an EMBL/GenBank/DDBJ whole genome shotgun (WGS) entry which is preliminary data.</text>
</comment>
<gene>
    <name evidence="2" type="ORF">JOD17_001440</name>
</gene>
<evidence type="ECO:0000313" key="3">
    <source>
        <dbReference type="Proteomes" id="UP000741863"/>
    </source>
</evidence>
<evidence type="ECO:0000313" key="2">
    <source>
        <dbReference type="EMBL" id="MBM7632347.1"/>
    </source>
</evidence>
<feature type="region of interest" description="Disordered" evidence="1">
    <location>
        <begin position="24"/>
        <end position="43"/>
    </location>
</feature>
<protein>
    <submittedName>
        <fullName evidence="2">Uncharacterized protein</fullName>
    </submittedName>
</protein>
<keyword evidence="3" id="KW-1185">Reference proteome</keyword>